<dbReference type="EMBL" id="LFRF01000001">
    <property type="protein sequence ID" value="KND94767.1"/>
    <property type="molecule type" value="Genomic_DNA"/>
</dbReference>
<protein>
    <submittedName>
        <fullName evidence="2">Uncharacterized protein</fullName>
    </submittedName>
</protein>
<evidence type="ECO:0000313" key="3">
    <source>
        <dbReference type="Proteomes" id="UP000036947"/>
    </source>
</evidence>
<keyword evidence="3" id="KW-1185">Reference proteome</keyword>
<feature type="compositionally biased region" description="Low complexity" evidence="1">
    <location>
        <begin position="1"/>
        <end position="10"/>
    </location>
</feature>
<evidence type="ECO:0000313" key="2">
    <source>
        <dbReference type="EMBL" id="KND94767.1"/>
    </source>
</evidence>
<proteinExistence type="predicted"/>
<reference evidence="2 3" key="1">
    <citation type="journal article" date="2015" name="BMC Genomics">
        <title>The genome of the truffle-parasite Tolypocladium ophioglossoides and the evolution of antifungal peptaibiotics.</title>
        <authorList>
            <person name="Quandt C.A."/>
            <person name="Bushley K.E."/>
            <person name="Spatafora J.W."/>
        </authorList>
    </citation>
    <scope>NUCLEOTIDE SEQUENCE [LARGE SCALE GENOMIC DNA]</scope>
    <source>
        <strain evidence="2 3">CBS 100239</strain>
    </source>
</reference>
<sequence length="182" mass="18415">MLSSVSAGCPSAPPSSPSSLSSPSSPPSPSSASLSGCSPSSMSTSSRGSSSAAWSDGVGASCASRRRVASLDKEDLAFGLSGTGVPRDGVNAPLEETGRGVSPSLSVTLGWLSPSARGVAWSLGAFLGVWPSLSPSASSSPPSFIPSRLSTSSFSSRISRRSIMPSSMILLNWSRRSFQVSL</sequence>
<evidence type="ECO:0000256" key="1">
    <source>
        <dbReference type="SAM" id="MobiDB-lite"/>
    </source>
</evidence>
<name>A0A0L0NKV2_TOLOC</name>
<dbReference type="Proteomes" id="UP000036947">
    <property type="component" value="Unassembled WGS sequence"/>
</dbReference>
<organism evidence="2 3">
    <name type="scientific">Tolypocladium ophioglossoides (strain CBS 100239)</name>
    <name type="common">Snaketongue truffleclub</name>
    <name type="synonym">Elaphocordyceps ophioglossoides</name>
    <dbReference type="NCBI Taxonomy" id="1163406"/>
    <lineage>
        <taxon>Eukaryota</taxon>
        <taxon>Fungi</taxon>
        <taxon>Dikarya</taxon>
        <taxon>Ascomycota</taxon>
        <taxon>Pezizomycotina</taxon>
        <taxon>Sordariomycetes</taxon>
        <taxon>Hypocreomycetidae</taxon>
        <taxon>Hypocreales</taxon>
        <taxon>Ophiocordycipitaceae</taxon>
        <taxon>Tolypocladium</taxon>
    </lineage>
</organism>
<gene>
    <name evidence="2" type="ORF">TOPH_00121</name>
</gene>
<feature type="region of interest" description="Disordered" evidence="1">
    <location>
        <begin position="80"/>
        <end position="99"/>
    </location>
</feature>
<feature type="compositionally biased region" description="Low complexity" evidence="1">
    <location>
        <begin position="30"/>
        <end position="55"/>
    </location>
</feature>
<accession>A0A0L0NKV2</accession>
<feature type="region of interest" description="Disordered" evidence="1">
    <location>
        <begin position="1"/>
        <end position="57"/>
    </location>
</feature>
<dbReference type="AlphaFoldDB" id="A0A0L0NKV2"/>
<comment type="caution">
    <text evidence="2">The sequence shown here is derived from an EMBL/GenBank/DDBJ whole genome shotgun (WGS) entry which is preliminary data.</text>
</comment>